<dbReference type="SUPFAM" id="SSF53448">
    <property type="entry name" value="Nucleotide-diphospho-sugar transferases"/>
    <property type="match status" value="1"/>
</dbReference>
<dbReference type="InterPro" id="IPR025877">
    <property type="entry name" value="MobA-like_NTP_Trfase"/>
</dbReference>
<dbReference type="EMBL" id="SVCM01000122">
    <property type="protein sequence ID" value="MBE6060633.1"/>
    <property type="molecule type" value="Genomic_DNA"/>
</dbReference>
<keyword evidence="1" id="KW-0808">Transferase</keyword>
<evidence type="ECO:0000313" key="5">
    <source>
        <dbReference type="Proteomes" id="UP000768462"/>
    </source>
</evidence>
<evidence type="ECO:0000259" key="3">
    <source>
        <dbReference type="Pfam" id="PF12804"/>
    </source>
</evidence>
<gene>
    <name evidence="4" type="ORF">E7215_10750</name>
</gene>
<dbReference type="AlphaFoldDB" id="A0A927WBH7"/>
<dbReference type="InterPro" id="IPR029044">
    <property type="entry name" value="Nucleotide-diphossugar_trans"/>
</dbReference>
<dbReference type="Proteomes" id="UP000768462">
    <property type="component" value="Unassembled WGS sequence"/>
</dbReference>
<comment type="caution">
    <text evidence="4">The sequence shown here is derived from an EMBL/GenBank/DDBJ whole genome shotgun (WGS) entry which is preliminary data.</text>
</comment>
<name>A0A927WBH7_9CLOT</name>
<dbReference type="Gene3D" id="3.90.550.10">
    <property type="entry name" value="Spore Coat Polysaccharide Biosynthesis Protein SpsA, Chain A"/>
    <property type="match status" value="1"/>
</dbReference>
<protein>
    <submittedName>
        <fullName evidence="4">Phosphocholine cytidylyltransferase family protein</fullName>
    </submittedName>
</protein>
<sequence length="241" mass="27535">MKAVILAAGMGSRLGDITKEIPKALLPVENTTLLGRILNDIKAMESIEEILIITGYKSEKIGEYVSENFSELNITLRYNAEYNTSNNIYSVHLCEEELKDGFMLFNCDIIYNPLILKDIDKTNDSFMIVNTNIVLDEEEMKVKVDGNRIVEVSKKIAPKEGFGEYIGILKFEKNEAQATFEEIKRLVNNGEVNIYYEDAINNILHNIKVNAKEVNEFKCTEIDTEEDYKRVLDSVVQFNIK</sequence>
<evidence type="ECO:0000313" key="4">
    <source>
        <dbReference type="EMBL" id="MBE6060633.1"/>
    </source>
</evidence>
<keyword evidence="2 4" id="KW-0548">Nucleotidyltransferase</keyword>
<dbReference type="PANTHER" id="PTHR43584:SF5">
    <property type="entry name" value="PROTEIN LICC"/>
    <property type="match status" value="1"/>
</dbReference>
<dbReference type="GO" id="GO:0016779">
    <property type="term" value="F:nucleotidyltransferase activity"/>
    <property type="evidence" value="ECO:0007669"/>
    <property type="project" value="UniProtKB-KW"/>
</dbReference>
<evidence type="ECO:0000256" key="2">
    <source>
        <dbReference type="ARBA" id="ARBA00022695"/>
    </source>
</evidence>
<feature type="domain" description="MobA-like NTP transferase" evidence="3">
    <location>
        <begin position="3"/>
        <end position="111"/>
    </location>
</feature>
<dbReference type="CDD" id="cd02523">
    <property type="entry name" value="PC_cytidylyltransferase"/>
    <property type="match status" value="1"/>
</dbReference>
<organism evidence="4 5">
    <name type="scientific">Clostridium sulfidigenes</name>
    <dbReference type="NCBI Taxonomy" id="318464"/>
    <lineage>
        <taxon>Bacteria</taxon>
        <taxon>Bacillati</taxon>
        <taxon>Bacillota</taxon>
        <taxon>Clostridia</taxon>
        <taxon>Eubacteriales</taxon>
        <taxon>Clostridiaceae</taxon>
        <taxon>Clostridium</taxon>
    </lineage>
</organism>
<dbReference type="InterPro" id="IPR050065">
    <property type="entry name" value="GlmU-like"/>
</dbReference>
<proteinExistence type="predicted"/>
<dbReference type="Pfam" id="PF12804">
    <property type="entry name" value="NTP_transf_3"/>
    <property type="match status" value="1"/>
</dbReference>
<reference evidence="4" key="1">
    <citation type="submission" date="2019-04" db="EMBL/GenBank/DDBJ databases">
        <title>Evolution of Biomass-Degrading Anaerobic Consortia Revealed by Metagenomics.</title>
        <authorList>
            <person name="Peng X."/>
        </authorList>
    </citation>
    <scope>NUCLEOTIDE SEQUENCE</scope>
    <source>
        <strain evidence="4">SIG254</strain>
    </source>
</reference>
<evidence type="ECO:0000256" key="1">
    <source>
        <dbReference type="ARBA" id="ARBA00022679"/>
    </source>
</evidence>
<dbReference type="PANTHER" id="PTHR43584">
    <property type="entry name" value="NUCLEOTIDYL TRANSFERASE"/>
    <property type="match status" value="1"/>
</dbReference>
<accession>A0A927WBH7</accession>